<keyword evidence="2" id="KW-1185">Reference proteome</keyword>
<protein>
    <recommendedName>
        <fullName evidence="3">Host-nuclease inhibitor protein Gam</fullName>
    </recommendedName>
</protein>
<dbReference type="EMBL" id="STFF01000005">
    <property type="protein sequence ID" value="THU36902.1"/>
    <property type="molecule type" value="Genomic_DNA"/>
</dbReference>
<dbReference type="GO" id="GO:0042262">
    <property type="term" value="P:DNA protection"/>
    <property type="evidence" value="ECO:0007669"/>
    <property type="project" value="InterPro"/>
</dbReference>
<dbReference type="OrthoDB" id="1068010at2"/>
<name>A0A4S8HUU9_9BACT</name>
<accession>A0A4S8HUU9</accession>
<dbReference type="Proteomes" id="UP000306918">
    <property type="component" value="Unassembled WGS sequence"/>
</dbReference>
<evidence type="ECO:0000313" key="2">
    <source>
        <dbReference type="Proteomes" id="UP000306918"/>
    </source>
</evidence>
<dbReference type="RefSeq" id="WP_136578578.1">
    <property type="nucleotide sequence ID" value="NZ_STFF01000005.1"/>
</dbReference>
<sequence length="172" mass="20342">MLREKKKVINNVNYEQAQEASAKYAELTTRLGSIEAQMNERINSIKEEFQDEIIYLNMEKEKLFEVLEVYAKEQKDSWGKRKSVELLHSVIGFRTGTPKVTKDRKFTWEDVLEMVQEKFPSLVRVKCELDKEAIIAMREEKEFHDLQKTCFVDVVQDETFFVEAKLQLLQRA</sequence>
<dbReference type="GO" id="GO:0003690">
    <property type="term" value="F:double-stranded DNA binding"/>
    <property type="evidence" value="ECO:0007669"/>
    <property type="project" value="InterPro"/>
</dbReference>
<comment type="caution">
    <text evidence="1">The sequence shown here is derived from an EMBL/GenBank/DDBJ whole genome shotgun (WGS) entry which is preliminary data.</text>
</comment>
<organism evidence="1 2">
    <name type="scientific">Niastella caeni</name>
    <dbReference type="NCBI Taxonomy" id="2569763"/>
    <lineage>
        <taxon>Bacteria</taxon>
        <taxon>Pseudomonadati</taxon>
        <taxon>Bacteroidota</taxon>
        <taxon>Chitinophagia</taxon>
        <taxon>Chitinophagales</taxon>
        <taxon>Chitinophagaceae</taxon>
        <taxon>Niastella</taxon>
    </lineage>
</organism>
<proteinExistence type="predicted"/>
<dbReference type="AlphaFoldDB" id="A0A4S8HUU9"/>
<evidence type="ECO:0008006" key="3">
    <source>
        <dbReference type="Google" id="ProtNLM"/>
    </source>
</evidence>
<evidence type="ECO:0000313" key="1">
    <source>
        <dbReference type="EMBL" id="THU36902.1"/>
    </source>
</evidence>
<dbReference type="Pfam" id="PF07352">
    <property type="entry name" value="Phage_Mu_Gam"/>
    <property type="match status" value="1"/>
</dbReference>
<gene>
    <name evidence="1" type="ORF">FAM09_18235</name>
</gene>
<dbReference type="InterPro" id="IPR009951">
    <property type="entry name" value="Host-nuc_inhib_Gam"/>
</dbReference>
<reference evidence="1 2" key="1">
    <citation type="submission" date="2019-04" db="EMBL/GenBank/DDBJ databases">
        <title>Niastella caeni sp. nov., isolated from activated sludge.</title>
        <authorList>
            <person name="Sheng M."/>
        </authorList>
    </citation>
    <scope>NUCLEOTIDE SEQUENCE [LARGE SCALE GENOMIC DNA]</scope>
    <source>
        <strain evidence="1 2">HX-2-15</strain>
    </source>
</reference>
<dbReference type="Gene3D" id="1.20.5.170">
    <property type="match status" value="1"/>
</dbReference>
<dbReference type="SUPFAM" id="SSF161266">
    <property type="entry name" value="Gam-like"/>
    <property type="match status" value="1"/>
</dbReference>